<proteinExistence type="predicted"/>
<accession>A0A402BCT6</accession>
<dbReference type="EMBL" id="BIFT01000001">
    <property type="protein sequence ID" value="GCE29175.1"/>
    <property type="molecule type" value="Genomic_DNA"/>
</dbReference>
<dbReference type="Proteomes" id="UP000287171">
    <property type="component" value="Unassembled WGS sequence"/>
</dbReference>
<organism evidence="2 5">
    <name type="scientific">Dictyobacter alpinus</name>
    <dbReference type="NCBI Taxonomy" id="2014873"/>
    <lineage>
        <taxon>Bacteria</taxon>
        <taxon>Bacillati</taxon>
        <taxon>Chloroflexota</taxon>
        <taxon>Ktedonobacteria</taxon>
        <taxon>Ktedonobacterales</taxon>
        <taxon>Dictyobacteraceae</taxon>
        <taxon>Dictyobacter</taxon>
    </lineage>
</organism>
<protein>
    <recommendedName>
        <fullName evidence="6">AAA+ ATPase domain-containing protein</fullName>
    </recommendedName>
</protein>
<evidence type="ECO:0000313" key="4">
    <source>
        <dbReference type="EMBL" id="GCE31967.1"/>
    </source>
</evidence>
<keyword evidence="5" id="KW-1185">Reference proteome</keyword>
<evidence type="ECO:0000313" key="1">
    <source>
        <dbReference type="EMBL" id="GCE24519.1"/>
    </source>
</evidence>
<evidence type="ECO:0008006" key="6">
    <source>
        <dbReference type="Google" id="ProtNLM"/>
    </source>
</evidence>
<reference evidence="2" key="2">
    <citation type="journal article" date="2019" name="Int. J. Syst. Evol. Microbiol.">
        <title>Tengunoibacter tsumagoiensis gen. nov., sp. nov., Dictyobacter kobayashii sp. nov., Dictyobacter alpinus sp. nov., and description of Dictyobacteraceae fam. nov. within the order Ktedonobacterales isolated from Tengu-no-mugimeshi, a soil-like granular mass of micro-organisms, and emended descriptions of the genera Ktedonobacter and Dictyobacter.</title>
        <authorList>
            <person name="Wang C."/>
            <person name="Zheng Y."/>
            <person name="Sakai Y."/>
            <person name="Toyoda A."/>
            <person name="Minakuchi Y."/>
            <person name="Abe K."/>
            <person name="Yokota A."/>
            <person name="Yabe S."/>
        </authorList>
    </citation>
    <scope>NUCLEOTIDE SEQUENCE</scope>
    <source>
        <strain evidence="2">Uno16</strain>
    </source>
</reference>
<evidence type="ECO:0000313" key="3">
    <source>
        <dbReference type="EMBL" id="GCE29180.1"/>
    </source>
</evidence>
<sequence length="145" mass="16710">MIGVDEVDRLKPLALEVLRDLHEESEVGMILLGLPGLERKLSRYAQVYGRVGFVHQMRALGVEEQRQILLEQVERISERRVNAREPLQVDQEALATMIRMTEGNFQRQKHVLMQIERIVQINPQVDVVSKEVVEAAREQLVYGRG</sequence>
<dbReference type="EMBL" id="BIFT01000002">
    <property type="protein sequence ID" value="GCE29180.1"/>
    <property type="molecule type" value="Genomic_DNA"/>
</dbReference>
<dbReference type="EMBL" id="BIFT01000002">
    <property type="protein sequence ID" value="GCE31967.1"/>
    <property type="molecule type" value="Genomic_DNA"/>
</dbReference>
<reference evidence="5" key="1">
    <citation type="submission" date="2018-12" db="EMBL/GenBank/DDBJ databases">
        <title>Tengunoibacter tsumagoiensis gen. nov., sp. nov., Dictyobacter kobayashii sp. nov., D. alpinus sp. nov., and D. joshuensis sp. nov. and description of Dictyobacteraceae fam. nov. within the order Ktedonobacterales isolated from Tengu-no-mugimeshi.</title>
        <authorList>
            <person name="Wang C.M."/>
            <person name="Zheng Y."/>
            <person name="Sakai Y."/>
            <person name="Toyoda A."/>
            <person name="Minakuchi Y."/>
            <person name="Abe K."/>
            <person name="Yokota A."/>
            <person name="Yabe S."/>
        </authorList>
    </citation>
    <scope>NUCLEOTIDE SEQUENCE [LARGE SCALE GENOMIC DNA]</scope>
    <source>
        <strain evidence="5">Uno16</strain>
    </source>
</reference>
<name>A0A402BCT6_9CHLR</name>
<evidence type="ECO:0000313" key="5">
    <source>
        <dbReference type="Proteomes" id="UP000287171"/>
    </source>
</evidence>
<comment type="caution">
    <text evidence="2">The sequence shown here is derived from an EMBL/GenBank/DDBJ whole genome shotgun (WGS) entry which is preliminary data.</text>
</comment>
<evidence type="ECO:0000313" key="2">
    <source>
        <dbReference type="EMBL" id="GCE29175.1"/>
    </source>
</evidence>
<gene>
    <name evidence="1" type="ORF">KDA_00030</name>
    <name evidence="2" type="ORF">KDA_46590</name>
    <name evidence="3" type="ORF">KDA_46640</name>
    <name evidence="4" type="ORF">KDA_74510</name>
</gene>
<dbReference type="InterPro" id="IPR027417">
    <property type="entry name" value="P-loop_NTPase"/>
</dbReference>
<dbReference type="AlphaFoldDB" id="A0A402BCT6"/>
<dbReference type="SUPFAM" id="SSF52540">
    <property type="entry name" value="P-loop containing nucleoside triphosphate hydrolases"/>
    <property type="match status" value="1"/>
</dbReference>
<dbReference type="EMBL" id="BIFT01000001">
    <property type="protein sequence ID" value="GCE24519.1"/>
    <property type="molecule type" value="Genomic_DNA"/>
</dbReference>